<accession>F9DKX4</accession>
<evidence type="ECO:0000313" key="2">
    <source>
        <dbReference type="Proteomes" id="UP000004123"/>
    </source>
</evidence>
<dbReference type="EMBL" id="AFPY01000111">
    <property type="protein sequence ID" value="EGQ13815.1"/>
    <property type="molecule type" value="Genomic_DNA"/>
</dbReference>
<evidence type="ECO:0000313" key="1">
    <source>
        <dbReference type="EMBL" id="EGQ13815.1"/>
    </source>
</evidence>
<proteinExistence type="predicted"/>
<dbReference type="Proteomes" id="UP000004123">
    <property type="component" value="Unassembled WGS sequence"/>
</dbReference>
<gene>
    <name evidence="1" type="ORF">HMPREF9144_2316</name>
</gene>
<comment type="caution">
    <text evidence="1">The sequence shown here is derived from an EMBL/GenBank/DDBJ whole genome shotgun (WGS) entry which is preliminary data.</text>
</comment>
<dbReference type="AlphaFoldDB" id="F9DKX4"/>
<protein>
    <submittedName>
        <fullName evidence="1">Uncharacterized protein</fullName>
    </submittedName>
</protein>
<sequence>MLLTDCNNTTFKKQKPYFCNVKTILLKNRNHTTVKSSLKEK</sequence>
<dbReference type="HOGENOM" id="CLU_3274678_0_0_10"/>
<name>F9DKX4_9BACT</name>
<reference evidence="1 2" key="1">
    <citation type="submission" date="2011-04" db="EMBL/GenBank/DDBJ databases">
        <authorList>
            <person name="Muzny D."/>
            <person name="Qin X."/>
            <person name="Deng J."/>
            <person name="Jiang H."/>
            <person name="Liu Y."/>
            <person name="Qu J."/>
            <person name="Song X.-Z."/>
            <person name="Zhang L."/>
            <person name="Thornton R."/>
            <person name="Coyle M."/>
            <person name="Francisco L."/>
            <person name="Jackson L."/>
            <person name="Javaid M."/>
            <person name="Korchina V."/>
            <person name="Kovar C."/>
            <person name="Mata R."/>
            <person name="Mathew T."/>
            <person name="Ngo R."/>
            <person name="Nguyen L."/>
            <person name="Nguyen N."/>
            <person name="Okwuonu G."/>
            <person name="Ongeri F."/>
            <person name="Pham C."/>
            <person name="Simmons D."/>
            <person name="Wilczek-Boney K."/>
            <person name="Hale W."/>
            <person name="Jakkamsetti A."/>
            <person name="Pham P."/>
            <person name="Ruth R."/>
            <person name="San Lucas F."/>
            <person name="Warren J."/>
            <person name="Zhang J."/>
            <person name="Zhao Z."/>
            <person name="Zhou C."/>
            <person name="Zhu D."/>
            <person name="Lee S."/>
            <person name="Bess C."/>
            <person name="Blankenburg K."/>
            <person name="Forbes L."/>
            <person name="Fu Q."/>
            <person name="Gubbala S."/>
            <person name="Hirani K."/>
            <person name="Jayaseelan J.C."/>
            <person name="Lara F."/>
            <person name="Munidasa M."/>
            <person name="Palculict T."/>
            <person name="Patil S."/>
            <person name="Pu L.-L."/>
            <person name="Saada N."/>
            <person name="Tang L."/>
            <person name="Weissenberger G."/>
            <person name="Zhu Y."/>
            <person name="Hemphill L."/>
            <person name="Shang Y."/>
            <person name="Youmans B."/>
            <person name="Ayvaz T."/>
            <person name="Ross M."/>
            <person name="Santibanez J."/>
            <person name="Aqrawi P."/>
            <person name="Gross S."/>
            <person name="Joshi V."/>
            <person name="Fowler G."/>
            <person name="Nazareth L."/>
            <person name="Reid J."/>
            <person name="Worley K."/>
            <person name="Petrosino J."/>
            <person name="Highlander S."/>
            <person name="Gibbs R."/>
        </authorList>
    </citation>
    <scope>NUCLEOTIDE SEQUENCE [LARGE SCALE GENOMIC DNA]</scope>
    <source>
        <strain evidence="1 2">ATCC 700821</strain>
    </source>
</reference>
<organism evidence="1 2">
    <name type="scientific">Prevotella pallens ATCC 700821</name>
    <dbReference type="NCBI Taxonomy" id="997353"/>
    <lineage>
        <taxon>Bacteria</taxon>
        <taxon>Pseudomonadati</taxon>
        <taxon>Bacteroidota</taxon>
        <taxon>Bacteroidia</taxon>
        <taxon>Bacteroidales</taxon>
        <taxon>Prevotellaceae</taxon>
        <taxon>Prevotella</taxon>
    </lineage>
</organism>